<feature type="compositionally biased region" description="Basic and acidic residues" evidence="10">
    <location>
        <begin position="181"/>
        <end position="194"/>
    </location>
</feature>
<accession>A0A518DZ91</accession>
<dbReference type="PANTHER" id="PTHR11493:SF47">
    <property type="entry name" value="SULFITE REDUCTASE [NADPH] SUBUNIT BETA"/>
    <property type="match status" value="1"/>
</dbReference>
<comment type="cofactor">
    <cofactor evidence="1">
        <name>siroheme</name>
        <dbReference type="ChEBI" id="CHEBI:60052"/>
    </cofactor>
</comment>
<dbReference type="GO" id="GO:0009337">
    <property type="term" value="C:sulfite reductase complex (NADPH)"/>
    <property type="evidence" value="ECO:0007669"/>
    <property type="project" value="TreeGrafter"/>
</dbReference>
<keyword evidence="13" id="KW-1185">Reference proteome</keyword>
<dbReference type="PRINTS" id="PR00397">
    <property type="entry name" value="SIROHAEM"/>
</dbReference>
<evidence type="ECO:0000256" key="4">
    <source>
        <dbReference type="ARBA" id="ARBA00022485"/>
    </source>
</evidence>
<feature type="compositionally biased region" description="Polar residues" evidence="10">
    <location>
        <begin position="163"/>
        <end position="175"/>
    </location>
</feature>
<protein>
    <submittedName>
        <fullName evidence="12">Sulfite reductase [ferredoxin]</fullName>
        <ecNumber evidence="12">1.8.7.1</ecNumber>
    </submittedName>
</protein>
<dbReference type="InterPro" id="IPR006066">
    <property type="entry name" value="NO2/SO3_Rdtase_FeS/sirohaem_BS"/>
</dbReference>
<evidence type="ECO:0000256" key="1">
    <source>
        <dbReference type="ARBA" id="ARBA00001929"/>
    </source>
</evidence>
<dbReference type="Pfam" id="PF01077">
    <property type="entry name" value="NIR_SIR"/>
    <property type="match status" value="2"/>
</dbReference>
<dbReference type="InterPro" id="IPR045854">
    <property type="entry name" value="NO2/SO3_Rdtase_4Fe4S_sf"/>
</dbReference>
<comment type="cofactor">
    <cofactor evidence="2">
        <name>[4Fe-4S] cluster</name>
        <dbReference type="ChEBI" id="CHEBI:49883"/>
    </cofactor>
</comment>
<evidence type="ECO:0000256" key="8">
    <source>
        <dbReference type="ARBA" id="ARBA00023004"/>
    </source>
</evidence>
<dbReference type="Gene3D" id="3.90.480.10">
    <property type="entry name" value="Sulfite Reductase Hemoprotein,Domain 2"/>
    <property type="match status" value="1"/>
</dbReference>
<feature type="domain" description="PSP1 C-terminal" evidence="11">
    <location>
        <begin position="67"/>
        <end position="157"/>
    </location>
</feature>
<keyword evidence="9" id="KW-0411">Iron-sulfur</keyword>
<dbReference type="GO" id="GO:0050311">
    <property type="term" value="F:sulfite reductase (ferredoxin) activity"/>
    <property type="evidence" value="ECO:0007669"/>
    <property type="project" value="UniProtKB-EC"/>
</dbReference>
<evidence type="ECO:0000256" key="3">
    <source>
        <dbReference type="ARBA" id="ARBA00010429"/>
    </source>
</evidence>
<evidence type="ECO:0000313" key="12">
    <source>
        <dbReference type="EMBL" id="QDU97153.1"/>
    </source>
</evidence>
<comment type="similarity">
    <text evidence="3">Belongs to the nitrite and sulfite reductase 4Fe-4S domain family.</text>
</comment>
<dbReference type="PROSITE" id="PS00365">
    <property type="entry name" value="NIR_SIR"/>
    <property type="match status" value="1"/>
</dbReference>
<dbReference type="GO" id="GO:0046872">
    <property type="term" value="F:metal ion binding"/>
    <property type="evidence" value="ECO:0007669"/>
    <property type="project" value="UniProtKB-KW"/>
</dbReference>
<dbReference type="SUPFAM" id="SSF56014">
    <property type="entry name" value="Nitrite and sulphite reductase 4Fe-4S domain-like"/>
    <property type="match status" value="2"/>
</dbReference>
<dbReference type="InterPro" id="IPR036136">
    <property type="entry name" value="Nit/Sulf_reduc_fer-like_dom_sf"/>
</dbReference>
<gene>
    <name evidence="12" type="primary">sir_2</name>
    <name evidence="12" type="ORF">Pla8534_49980</name>
</gene>
<evidence type="ECO:0000256" key="2">
    <source>
        <dbReference type="ARBA" id="ARBA00001966"/>
    </source>
</evidence>
<dbReference type="RefSeq" id="WP_197442544.1">
    <property type="nucleotide sequence ID" value="NZ_CP036433.1"/>
</dbReference>
<dbReference type="KEGG" id="lcre:Pla8534_49980"/>
<dbReference type="InterPro" id="IPR006067">
    <property type="entry name" value="NO2/SO3_Rdtase_4Fe4S_dom"/>
</dbReference>
<dbReference type="GO" id="GO:0000103">
    <property type="term" value="P:sulfate assimilation"/>
    <property type="evidence" value="ECO:0007669"/>
    <property type="project" value="TreeGrafter"/>
</dbReference>
<dbReference type="GO" id="GO:0016002">
    <property type="term" value="F:sulfite reductase activity"/>
    <property type="evidence" value="ECO:0007669"/>
    <property type="project" value="TreeGrafter"/>
</dbReference>
<dbReference type="GO" id="GO:0051539">
    <property type="term" value="F:4 iron, 4 sulfur cluster binding"/>
    <property type="evidence" value="ECO:0007669"/>
    <property type="project" value="UniProtKB-KW"/>
</dbReference>
<sequence>MTAAVKAIRLYLVRYGAPGYVGRFGSVHRLECRRGDTVVVSTDRGVELGEVLADPEDLQPQTKQPTGEVLRLAESDDLQLAELSRQAAGELLTAAQEAAAKVEAGAVVVDAEVLLDGVSSLVYFLGPETDRFGPLAVRLSTNGLRVRFQRWEDVVQAAEGQTPGETPSAAQSSFPSVEEEAIVRTPREQAKHDSRFLREPLAAELQTPDKLSRPAQWIAEFHGLYQQTRPKVEAPASPGAGRHTFMLRVKAPGGKLTAGQFLALLQLAEEYGEAGLRLTARQGVQIHGVARGDLKAVLQRISDRLLTTFGACGDTCRNLVCCPAIGKQDRVRGRLQTLANELTRSLAPQSGAYFDLWIDDDPEPVIGETESIYGPGYLPRKLKIGLAPPDDNCVDLRTHDIGLLAIGSPDAASGLAGFQLYAGGGLGFSPSHAETFPQLALPIARLGVEQALPAVIGLVEMARDQGDRENRRRARMKYWVHDQGAEQVRLALGERLFAELPPPLLRELPPGDEHLGWRSQGDGLFCLGLPIPSGRIIDADDVRFASGLKAMLRRHAGPVRITPQQNLLLGDASPAIRVDWERLLAEHGVATAALLLPVVRSAMACPALPTCSLAVAEAERVLPAFTAAMKEELVRYGRGETPIRLAVSGCPHGCSRPLTADVGVLGVARRQYDLYLGGSGERLGWRAAGPLSQEAVIGVIRAWLQRFAEQPDQAIAFGPFVNQFRPA</sequence>
<keyword evidence="4" id="KW-0004">4Fe-4S</keyword>
<keyword evidence="8" id="KW-0408">Iron</keyword>
<dbReference type="EMBL" id="CP036433">
    <property type="protein sequence ID" value="QDU97153.1"/>
    <property type="molecule type" value="Genomic_DNA"/>
</dbReference>
<organism evidence="12 13">
    <name type="scientific">Lignipirellula cremea</name>
    <dbReference type="NCBI Taxonomy" id="2528010"/>
    <lineage>
        <taxon>Bacteria</taxon>
        <taxon>Pseudomonadati</taxon>
        <taxon>Planctomycetota</taxon>
        <taxon>Planctomycetia</taxon>
        <taxon>Pirellulales</taxon>
        <taxon>Pirellulaceae</taxon>
        <taxon>Lignipirellula</taxon>
    </lineage>
</organism>
<dbReference type="Gene3D" id="3.30.413.10">
    <property type="entry name" value="Sulfite Reductase Hemoprotein, domain 1"/>
    <property type="match status" value="2"/>
</dbReference>
<keyword evidence="6" id="KW-0479">Metal-binding</keyword>
<dbReference type="PROSITE" id="PS51411">
    <property type="entry name" value="PSP1_C"/>
    <property type="match status" value="1"/>
</dbReference>
<evidence type="ECO:0000256" key="5">
    <source>
        <dbReference type="ARBA" id="ARBA00022617"/>
    </source>
</evidence>
<dbReference type="AlphaFoldDB" id="A0A518DZ91"/>
<dbReference type="InterPro" id="IPR005117">
    <property type="entry name" value="NiRdtase/SiRdtase_haem-b_fer"/>
</dbReference>
<evidence type="ECO:0000256" key="7">
    <source>
        <dbReference type="ARBA" id="ARBA00023002"/>
    </source>
</evidence>
<dbReference type="InterPro" id="IPR045169">
    <property type="entry name" value="NO2/SO3_Rdtase_4Fe4S_prot"/>
</dbReference>
<dbReference type="PANTHER" id="PTHR11493">
    <property type="entry name" value="SULFITE REDUCTASE [NADPH] SUBUNIT BETA-RELATED"/>
    <property type="match status" value="1"/>
</dbReference>
<keyword evidence="7 12" id="KW-0560">Oxidoreductase</keyword>
<evidence type="ECO:0000256" key="9">
    <source>
        <dbReference type="ARBA" id="ARBA00023014"/>
    </source>
</evidence>
<evidence type="ECO:0000256" key="10">
    <source>
        <dbReference type="SAM" id="MobiDB-lite"/>
    </source>
</evidence>
<name>A0A518DZ91_9BACT</name>
<dbReference type="EC" id="1.8.7.1" evidence="12"/>
<reference evidence="12 13" key="1">
    <citation type="submission" date="2019-02" db="EMBL/GenBank/DDBJ databases">
        <title>Deep-cultivation of Planctomycetes and their phenomic and genomic characterization uncovers novel biology.</title>
        <authorList>
            <person name="Wiegand S."/>
            <person name="Jogler M."/>
            <person name="Boedeker C."/>
            <person name="Pinto D."/>
            <person name="Vollmers J."/>
            <person name="Rivas-Marin E."/>
            <person name="Kohn T."/>
            <person name="Peeters S.H."/>
            <person name="Heuer A."/>
            <person name="Rast P."/>
            <person name="Oberbeckmann S."/>
            <person name="Bunk B."/>
            <person name="Jeske O."/>
            <person name="Meyerdierks A."/>
            <person name="Storesund J.E."/>
            <person name="Kallscheuer N."/>
            <person name="Luecker S."/>
            <person name="Lage O.M."/>
            <person name="Pohl T."/>
            <person name="Merkel B.J."/>
            <person name="Hornburger P."/>
            <person name="Mueller R.-W."/>
            <person name="Bruemmer F."/>
            <person name="Labrenz M."/>
            <person name="Spormann A.M."/>
            <person name="Op den Camp H."/>
            <person name="Overmann J."/>
            <person name="Amann R."/>
            <person name="Jetten M.S.M."/>
            <person name="Mascher T."/>
            <person name="Medema M.H."/>
            <person name="Devos D.P."/>
            <person name="Kaster A.-K."/>
            <person name="Ovreas L."/>
            <person name="Rohde M."/>
            <person name="Galperin M.Y."/>
            <person name="Jogler C."/>
        </authorList>
    </citation>
    <scope>NUCLEOTIDE SEQUENCE [LARGE SCALE GENOMIC DNA]</scope>
    <source>
        <strain evidence="12 13">Pla85_3_4</strain>
    </source>
</reference>
<dbReference type="SUPFAM" id="SSF55124">
    <property type="entry name" value="Nitrite/Sulfite reductase N-terminal domain-like"/>
    <property type="match status" value="2"/>
</dbReference>
<evidence type="ECO:0000256" key="6">
    <source>
        <dbReference type="ARBA" id="ARBA00022723"/>
    </source>
</evidence>
<dbReference type="NCBIfam" id="NF010029">
    <property type="entry name" value="PRK13504.1"/>
    <property type="match status" value="1"/>
</dbReference>
<evidence type="ECO:0000313" key="13">
    <source>
        <dbReference type="Proteomes" id="UP000317648"/>
    </source>
</evidence>
<feature type="region of interest" description="Disordered" evidence="10">
    <location>
        <begin position="159"/>
        <end position="194"/>
    </location>
</feature>
<evidence type="ECO:0000259" key="11">
    <source>
        <dbReference type="PROSITE" id="PS51411"/>
    </source>
</evidence>
<dbReference type="InterPro" id="IPR007557">
    <property type="entry name" value="PSP1_C"/>
</dbReference>
<proteinExistence type="inferred from homology"/>
<keyword evidence="5" id="KW-0349">Heme</keyword>
<dbReference type="Pfam" id="PF03460">
    <property type="entry name" value="NIR_SIR_ferr"/>
    <property type="match status" value="2"/>
</dbReference>
<dbReference type="Proteomes" id="UP000317648">
    <property type="component" value="Chromosome"/>
</dbReference>
<dbReference type="GO" id="GO:0020037">
    <property type="term" value="F:heme binding"/>
    <property type="evidence" value="ECO:0007669"/>
    <property type="project" value="InterPro"/>
</dbReference>